<dbReference type="Proteomes" id="UP000192578">
    <property type="component" value="Unassembled WGS sequence"/>
</dbReference>
<name>A0A9X6NFM9_HYPEX</name>
<keyword evidence="2" id="KW-1185">Reference proteome</keyword>
<accession>A0A9X6NFM9</accession>
<dbReference type="AlphaFoldDB" id="A0A9X6NFM9"/>
<sequence>METVWIRRHGFPYRPTFEEFSRRFRGLFNVAPDGGVSALIDSVLAPYGSHNWYLDGENDSTTDRQYWNPLFTDDIRTDGRTDGQPTYIGRIVDGYI</sequence>
<proteinExistence type="predicted"/>
<evidence type="ECO:0000313" key="2">
    <source>
        <dbReference type="Proteomes" id="UP000192578"/>
    </source>
</evidence>
<gene>
    <name evidence="1" type="ORF">BV898_17492</name>
</gene>
<dbReference type="EMBL" id="MTYJ01000300">
    <property type="protein sequence ID" value="OWA53057.1"/>
    <property type="molecule type" value="Genomic_DNA"/>
</dbReference>
<reference evidence="2" key="1">
    <citation type="submission" date="2017-01" db="EMBL/GenBank/DDBJ databases">
        <title>Comparative genomics of anhydrobiosis in the tardigrade Hypsibius dujardini.</title>
        <authorList>
            <person name="Yoshida Y."/>
            <person name="Koutsovoulos G."/>
            <person name="Laetsch D."/>
            <person name="Stevens L."/>
            <person name="Kumar S."/>
            <person name="Horikawa D."/>
            <person name="Ishino K."/>
            <person name="Komine S."/>
            <person name="Tomita M."/>
            <person name="Blaxter M."/>
            <person name="Arakawa K."/>
        </authorList>
    </citation>
    <scope>NUCLEOTIDE SEQUENCE [LARGE SCALE GENOMIC DNA]</scope>
    <source>
        <strain evidence="2">Z151</strain>
    </source>
</reference>
<comment type="caution">
    <text evidence="1">The sequence shown here is derived from an EMBL/GenBank/DDBJ whole genome shotgun (WGS) entry which is preliminary data.</text>
</comment>
<evidence type="ECO:0000313" key="1">
    <source>
        <dbReference type="EMBL" id="OWA53057.1"/>
    </source>
</evidence>
<organism evidence="1 2">
    <name type="scientific">Hypsibius exemplaris</name>
    <name type="common">Freshwater tardigrade</name>
    <dbReference type="NCBI Taxonomy" id="2072580"/>
    <lineage>
        <taxon>Eukaryota</taxon>
        <taxon>Metazoa</taxon>
        <taxon>Ecdysozoa</taxon>
        <taxon>Tardigrada</taxon>
        <taxon>Eutardigrada</taxon>
        <taxon>Parachela</taxon>
        <taxon>Hypsibioidea</taxon>
        <taxon>Hypsibiidae</taxon>
        <taxon>Hypsibius</taxon>
    </lineage>
</organism>
<dbReference type="OrthoDB" id="6108017at2759"/>
<protein>
    <submittedName>
        <fullName evidence="1">Uncharacterized protein</fullName>
    </submittedName>
</protein>